<reference evidence="6" key="1">
    <citation type="submission" date="2022-06" db="EMBL/GenBank/DDBJ databases">
        <title>Genome public.</title>
        <authorList>
            <person name="Sun Q."/>
        </authorList>
    </citation>
    <scope>NUCLEOTIDE SEQUENCE</scope>
    <source>
        <strain evidence="6">CWNU-1</strain>
    </source>
</reference>
<accession>A0ABT0UF14</accession>
<comment type="caution">
    <text evidence="6">The sequence shown here is derived from an EMBL/GenBank/DDBJ whole genome shotgun (WGS) entry which is preliminary data.</text>
</comment>
<evidence type="ECO:0000256" key="3">
    <source>
        <dbReference type="NCBIfam" id="TIGR04316"/>
    </source>
</evidence>
<dbReference type="NCBIfam" id="TIGR04316">
    <property type="entry name" value="dhbA_paeA"/>
    <property type="match status" value="1"/>
</dbReference>
<evidence type="ECO:0000313" key="7">
    <source>
        <dbReference type="Proteomes" id="UP001431429"/>
    </source>
</evidence>
<gene>
    <name evidence="6" type="ORF">NBG84_01280</name>
</gene>
<dbReference type="EC" id="1.3.1.28" evidence="3"/>
<dbReference type="GO" id="GO:0008667">
    <property type="term" value="F:2,3-dihydro-2,3-dihydroxybenzoate dehydrogenase activity"/>
    <property type="evidence" value="ECO:0007669"/>
    <property type="project" value="UniProtKB-EC"/>
</dbReference>
<dbReference type="SUPFAM" id="SSF51735">
    <property type="entry name" value="NAD(P)-binding Rossmann-fold domains"/>
    <property type="match status" value="1"/>
</dbReference>
<evidence type="ECO:0000313" key="6">
    <source>
        <dbReference type="EMBL" id="MCM2386955.1"/>
    </source>
</evidence>
<name>A0ABT0UF14_9ACTN</name>
<evidence type="ECO:0000259" key="5">
    <source>
        <dbReference type="SMART" id="SM00822"/>
    </source>
</evidence>
<protein>
    <recommendedName>
        <fullName evidence="3">2,3-dihydro-2,3-dihydroxybenzoate dehydrogenase</fullName>
        <ecNumber evidence="3">1.3.1.28</ecNumber>
    </recommendedName>
</protein>
<comment type="similarity">
    <text evidence="1 4">Belongs to the short-chain dehydrogenases/reductases (SDR) family.</text>
</comment>
<dbReference type="InterPro" id="IPR020904">
    <property type="entry name" value="Sc_DH/Rdtase_CS"/>
</dbReference>
<organism evidence="6 7">
    <name type="scientific">Streptomyces albipurpureus</name>
    <dbReference type="NCBI Taxonomy" id="2897419"/>
    <lineage>
        <taxon>Bacteria</taxon>
        <taxon>Bacillati</taxon>
        <taxon>Actinomycetota</taxon>
        <taxon>Actinomycetes</taxon>
        <taxon>Kitasatosporales</taxon>
        <taxon>Streptomycetaceae</taxon>
        <taxon>Streptomyces</taxon>
    </lineage>
</organism>
<dbReference type="InterPro" id="IPR010916">
    <property type="entry name" value="TonB_box_CS"/>
</dbReference>
<keyword evidence="2 6" id="KW-0560">Oxidoreductase</keyword>
<evidence type="ECO:0000256" key="2">
    <source>
        <dbReference type="ARBA" id="ARBA00023002"/>
    </source>
</evidence>
<dbReference type="InterPro" id="IPR002347">
    <property type="entry name" value="SDR_fam"/>
</dbReference>
<dbReference type="InterPro" id="IPR057326">
    <property type="entry name" value="KR_dom"/>
</dbReference>
<dbReference type="PRINTS" id="PR00080">
    <property type="entry name" value="SDRFAMILY"/>
</dbReference>
<dbReference type="Pfam" id="PF00106">
    <property type="entry name" value="adh_short"/>
    <property type="match status" value="1"/>
</dbReference>
<evidence type="ECO:0000256" key="1">
    <source>
        <dbReference type="ARBA" id="ARBA00006484"/>
    </source>
</evidence>
<dbReference type="EMBL" id="JAMQAW010000002">
    <property type="protein sequence ID" value="MCM2386955.1"/>
    <property type="molecule type" value="Genomic_DNA"/>
</dbReference>
<dbReference type="Gene3D" id="3.40.50.720">
    <property type="entry name" value="NAD(P)-binding Rossmann-like Domain"/>
    <property type="match status" value="1"/>
</dbReference>
<keyword evidence="7" id="KW-1185">Reference proteome</keyword>
<dbReference type="PANTHER" id="PTHR42760:SF115">
    <property type="entry name" value="3-OXOACYL-[ACYL-CARRIER-PROTEIN] REDUCTASE FABG"/>
    <property type="match status" value="1"/>
</dbReference>
<dbReference type="RefSeq" id="WP_250917324.1">
    <property type="nucleotide sequence ID" value="NZ_JAMQAW010000002.1"/>
</dbReference>
<dbReference type="Proteomes" id="UP001431429">
    <property type="component" value="Unassembled WGS sequence"/>
</dbReference>
<dbReference type="NCBIfam" id="NF006074">
    <property type="entry name" value="PRK08220.1"/>
    <property type="match status" value="1"/>
</dbReference>
<dbReference type="PANTHER" id="PTHR42760">
    <property type="entry name" value="SHORT-CHAIN DEHYDROGENASES/REDUCTASES FAMILY MEMBER"/>
    <property type="match status" value="1"/>
</dbReference>
<dbReference type="PROSITE" id="PS00061">
    <property type="entry name" value="ADH_SHORT"/>
    <property type="match status" value="1"/>
</dbReference>
<dbReference type="InterPro" id="IPR036291">
    <property type="entry name" value="NAD(P)-bd_dom_sf"/>
</dbReference>
<dbReference type="InterPro" id="IPR003560">
    <property type="entry name" value="DHB_DH"/>
</dbReference>
<evidence type="ECO:0000256" key="4">
    <source>
        <dbReference type="RuleBase" id="RU000363"/>
    </source>
</evidence>
<sequence>MPDRRAFGGEFAGRVALVTGAGQGIGAAVTQALAALGATVAATDRAADTVSVVASALTEEFEDDPTAGPVNSYALDVTDVHAVEETVDRVERELGPVDILVNVAGVLRTAPVLELTDRDWAETFAVNTTGVFHVSRAVVARMAPRGTGCVVTVASNAAGIPRPRMAAYAASKAAAVMFTKCLGLEQARNGIRCNVVAPGSTDTPMQRALWADESDAVRVVDGDPHPAAYRTGIPLGRIARPQDIADAVTFLASDRARQITMHDLYVDGGATLR</sequence>
<dbReference type="PRINTS" id="PR00081">
    <property type="entry name" value="GDHRDH"/>
</dbReference>
<proteinExistence type="inferred from homology"/>
<dbReference type="SMART" id="SM00822">
    <property type="entry name" value="PKS_KR"/>
    <property type="match status" value="1"/>
</dbReference>
<dbReference type="PROSITE" id="PS00430">
    <property type="entry name" value="TONB_DEPENDENT_REC_1"/>
    <property type="match status" value="1"/>
</dbReference>
<feature type="domain" description="Ketoreductase" evidence="5">
    <location>
        <begin position="14"/>
        <end position="202"/>
    </location>
</feature>